<evidence type="ECO:0000313" key="2">
    <source>
        <dbReference type="Proteomes" id="UP000838672"/>
    </source>
</evidence>
<dbReference type="InterPro" id="IPR004375">
    <property type="entry name" value="NanQ/TabA/YiaL"/>
</dbReference>
<dbReference type="PANTHER" id="PTHR34986">
    <property type="entry name" value="EVOLVED BETA-GALACTOSIDASE SUBUNIT BETA"/>
    <property type="match status" value="1"/>
</dbReference>
<dbReference type="SUPFAM" id="SSF51197">
    <property type="entry name" value="Clavaminate synthase-like"/>
    <property type="match status" value="1"/>
</dbReference>
<gene>
    <name evidence="1" type="primary">tabA</name>
    <name evidence="1" type="ORF">VST7929_01112</name>
</gene>
<protein>
    <submittedName>
        <fullName evidence="1">Toxin-antitoxin biofilm protein TabA</fullName>
    </submittedName>
</protein>
<dbReference type="InterPro" id="IPR037012">
    <property type="entry name" value="NanQ/TabA/YiaL_sf"/>
</dbReference>
<dbReference type="Proteomes" id="UP000838672">
    <property type="component" value="Unassembled WGS sequence"/>
</dbReference>
<keyword evidence="2" id="KW-1185">Reference proteome</keyword>
<sequence length="155" mass="17568">MLLANITQLDRIGYIQPVMLNAIHQTLALAASHEQGEFEIDGKDVFVILMQAETKLAQSLQPEIHQDYLDIQIVLAGEERYGYAIEAIAQPERYSWQGDLAFIPDLKREQFVTLQAGDLVVFYPGEAHRPMCAINDEIKPLRKAVIKIHRSRLLG</sequence>
<name>A0ABN8DTU4_9VIBR</name>
<dbReference type="Pfam" id="PF04074">
    <property type="entry name" value="DUF386"/>
    <property type="match status" value="1"/>
</dbReference>
<organism evidence="1 2">
    <name type="scientific">Vibrio stylophorae</name>
    <dbReference type="NCBI Taxonomy" id="659351"/>
    <lineage>
        <taxon>Bacteria</taxon>
        <taxon>Pseudomonadati</taxon>
        <taxon>Pseudomonadota</taxon>
        <taxon>Gammaproteobacteria</taxon>
        <taxon>Vibrionales</taxon>
        <taxon>Vibrionaceae</taxon>
        <taxon>Vibrio</taxon>
    </lineage>
</organism>
<comment type="caution">
    <text evidence="1">The sequence shown here is derived from an EMBL/GenBank/DDBJ whole genome shotgun (WGS) entry which is preliminary data.</text>
</comment>
<dbReference type="RefSeq" id="WP_237465580.1">
    <property type="nucleotide sequence ID" value="NZ_CAKLDI010000001.1"/>
</dbReference>
<dbReference type="Gene3D" id="2.60.120.370">
    <property type="entry name" value="YhcH/YjgK/YiaL"/>
    <property type="match status" value="1"/>
</dbReference>
<proteinExistence type="predicted"/>
<accession>A0ABN8DTU4</accession>
<evidence type="ECO:0000313" key="1">
    <source>
        <dbReference type="EMBL" id="CAH0533248.1"/>
    </source>
</evidence>
<dbReference type="EMBL" id="CAKLDI010000001">
    <property type="protein sequence ID" value="CAH0533248.1"/>
    <property type="molecule type" value="Genomic_DNA"/>
</dbReference>
<dbReference type="NCBIfam" id="TIGR00022">
    <property type="entry name" value="YhcH/YjgK/YiaL family protein"/>
    <property type="match status" value="1"/>
</dbReference>
<dbReference type="PANTHER" id="PTHR34986:SF4">
    <property type="entry name" value="EVOLVED BETA-GALACTOSIDASE SUBUNIT BETA-RELATED"/>
    <property type="match status" value="1"/>
</dbReference>
<reference evidence="1" key="1">
    <citation type="submission" date="2021-11" db="EMBL/GenBank/DDBJ databases">
        <authorList>
            <person name="Rodrigo-Torres L."/>
            <person name="Arahal R. D."/>
            <person name="Lucena T."/>
        </authorList>
    </citation>
    <scope>NUCLEOTIDE SEQUENCE</scope>
    <source>
        <strain evidence="1">CECT 7929</strain>
    </source>
</reference>